<gene>
    <name evidence="2" type="ORF">LCGC14_0161720</name>
</gene>
<dbReference type="Gene3D" id="3.30.160.160">
    <property type="entry name" value="YegP-like"/>
    <property type="match status" value="1"/>
</dbReference>
<sequence>MAKFDLYRDVAGDYRWRFRAADGRVIAVSSQAYLHPAECKSDVELLKAQASEAVVDILGEPVSFDSSTTHRGPDA</sequence>
<dbReference type="AlphaFoldDB" id="A0A0F9VAY7"/>
<protein>
    <recommendedName>
        <fullName evidence="1">DUF1508 domain-containing protein</fullName>
    </recommendedName>
</protein>
<name>A0A0F9VAY7_9ZZZZ</name>
<proteinExistence type="predicted"/>
<dbReference type="SUPFAM" id="SSF160113">
    <property type="entry name" value="YegP-like"/>
    <property type="match status" value="1"/>
</dbReference>
<dbReference type="EMBL" id="LAZR01000061">
    <property type="protein sequence ID" value="KKN96922.1"/>
    <property type="molecule type" value="Genomic_DNA"/>
</dbReference>
<dbReference type="InterPro" id="IPR036913">
    <property type="entry name" value="YegP-like_sf"/>
</dbReference>
<feature type="domain" description="DUF1508" evidence="1">
    <location>
        <begin position="9"/>
        <end position="55"/>
    </location>
</feature>
<evidence type="ECO:0000259" key="1">
    <source>
        <dbReference type="Pfam" id="PF07411"/>
    </source>
</evidence>
<reference evidence="2" key="1">
    <citation type="journal article" date="2015" name="Nature">
        <title>Complex archaea that bridge the gap between prokaryotes and eukaryotes.</title>
        <authorList>
            <person name="Spang A."/>
            <person name="Saw J.H."/>
            <person name="Jorgensen S.L."/>
            <person name="Zaremba-Niedzwiedzka K."/>
            <person name="Martijn J."/>
            <person name="Lind A.E."/>
            <person name="van Eijk R."/>
            <person name="Schleper C."/>
            <person name="Guy L."/>
            <person name="Ettema T.J."/>
        </authorList>
    </citation>
    <scope>NUCLEOTIDE SEQUENCE</scope>
</reference>
<dbReference type="Pfam" id="PF07411">
    <property type="entry name" value="DUF1508"/>
    <property type="match status" value="1"/>
</dbReference>
<organism evidence="2">
    <name type="scientific">marine sediment metagenome</name>
    <dbReference type="NCBI Taxonomy" id="412755"/>
    <lineage>
        <taxon>unclassified sequences</taxon>
        <taxon>metagenomes</taxon>
        <taxon>ecological metagenomes</taxon>
    </lineage>
</organism>
<evidence type="ECO:0000313" key="2">
    <source>
        <dbReference type="EMBL" id="KKN96922.1"/>
    </source>
</evidence>
<dbReference type="InterPro" id="IPR010879">
    <property type="entry name" value="DUF1508"/>
</dbReference>
<accession>A0A0F9VAY7</accession>
<comment type="caution">
    <text evidence="2">The sequence shown here is derived from an EMBL/GenBank/DDBJ whole genome shotgun (WGS) entry which is preliminary data.</text>
</comment>